<keyword evidence="5" id="KW-1185">Reference proteome</keyword>
<dbReference type="InterPro" id="IPR015797">
    <property type="entry name" value="NUDIX_hydrolase-like_dom_sf"/>
</dbReference>
<evidence type="ECO:0000313" key="4">
    <source>
        <dbReference type="EMBL" id="RCX16096.1"/>
    </source>
</evidence>
<protein>
    <submittedName>
        <fullName evidence="4">ADP-ribose pyrophosphatase YjhB (NUDIX family)</fullName>
    </submittedName>
</protein>
<organism evidence="4 5">
    <name type="scientific">Anaerobacterium chartisolvens</name>
    <dbReference type="NCBI Taxonomy" id="1297424"/>
    <lineage>
        <taxon>Bacteria</taxon>
        <taxon>Bacillati</taxon>
        <taxon>Bacillota</taxon>
        <taxon>Clostridia</taxon>
        <taxon>Eubacteriales</taxon>
        <taxon>Oscillospiraceae</taxon>
        <taxon>Anaerobacterium</taxon>
    </lineage>
</organism>
<reference evidence="4 5" key="1">
    <citation type="submission" date="2018-07" db="EMBL/GenBank/DDBJ databases">
        <title>Genomic Encyclopedia of Type Strains, Phase IV (KMG-IV): sequencing the most valuable type-strain genomes for metagenomic binning, comparative biology and taxonomic classification.</title>
        <authorList>
            <person name="Goeker M."/>
        </authorList>
    </citation>
    <scope>NUCLEOTIDE SEQUENCE [LARGE SCALE GENOMIC DNA]</scope>
    <source>
        <strain evidence="4 5">DSM 27016</strain>
    </source>
</reference>
<evidence type="ECO:0000256" key="1">
    <source>
        <dbReference type="ARBA" id="ARBA00001946"/>
    </source>
</evidence>
<dbReference type="CDD" id="cd02883">
    <property type="entry name" value="NUDIX_Hydrolase"/>
    <property type="match status" value="1"/>
</dbReference>
<feature type="domain" description="Nudix hydrolase" evidence="3">
    <location>
        <begin position="45"/>
        <end position="179"/>
    </location>
</feature>
<dbReference type="PANTHER" id="PTHR43046:SF14">
    <property type="entry name" value="MUTT_NUDIX FAMILY PROTEIN"/>
    <property type="match status" value="1"/>
</dbReference>
<dbReference type="SUPFAM" id="SSF55811">
    <property type="entry name" value="Nudix"/>
    <property type="match status" value="1"/>
</dbReference>
<accession>A0A369B6C0</accession>
<evidence type="ECO:0000256" key="2">
    <source>
        <dbReference type="ARBA" id="ARBA00022801"/>
    </source>
</evidence>
<dbReference type="Proteomes" id="UP000253034">
    <property type="component" value="Unassembled WGS sequence"/>
</dbReference>
<dbReference type="EMBL" id="QPJT01000012">
    <property type="protein sequence ID" value="RCX16096.1"/>
    <property type="molecule type" value="Genomic_DNA"/>
</dbReference>
<dbReference type="PROSITE" id="PS00893">
    <property type="entry name" value="NUDIX_BOX"/>
    <property type="match status" value="1"/>
</dbReference>
<dbReference type="AlphaFoldDB" id="A0A369B6C0"/>
<sequence>MNTFNRNELLKICEELGTDPCSQDITIKYINSSFFNKMKKSIEKDRRGEVVFCVLRPNNKIITVTCSEYPKGIFRIPTGGIQYGEDIIKAVFRETREELGIDVKVSSFAGVLKIRFEHENKFIMFYSYLFILEEMGGRLLIDASDNEVSEIKEVTVDELGEVAGLLNNIVGKWSDWGKFRYATTNAIYEYLRSKEY</sequence>
<dbReference type="InterPro" id="IPR020084">
    <property type="entry name" value="NUDIX_hydrolase_CS"/>
</dbReference>
<comment type="cofactor">
    <cofactor evidence="1">
        <name>Mg(2+)</name>
        <dbReference type="ChEBI" id="CHEBI:18420"/>
    </cofactor>
</comment>
<gene>
    <name evidence="4" type="ORF">DFR58_11278</name>
</gene>
<dbReference type="PROSITE" id="PS51462">
    <property type="entry name" value="NUDIX"/>
    <property type="match status" value="1"/>
</dbReference>
<evidence type="ECO:0000313" key="5">
    <source>
        <dbReference type="Proteomes" id="UP000253034"/>
    </source>
</evidence>
<dbReference type="InterPro" id="IPR000086">
    <property type="entry name" value="NUDIX_hydrolase_dom"/>
</dbReference>
<comment type="caution">
    <text evidence="4">The sequence shown here is derived from an EMBL/GenBank/DDBJ whole genome shotgun (WGS) entry which is preliminary data.</text>
</comment>
<dbReference type="Gene3D" id="3.90.79.10">
    <property type="entry name" value="Nucleoside Triphosphate Pyrophosphohydrolase"/>
    <property type="match status" value="1"/>
</dbReference>
<dbReference type="RefSeq" id="WP_170138137.1">
    <property type="nucleotide sequence ID" value="NZ_QPJT01000012.1"/>
</dbReference>
<dbReference type="PANTHER" id="PTHR43046">
    <property type="entry name" value="GDP-MANNOSE MANNOSYL HYDROLASE"/>
    <property type="match status" value="1"/>
</dbReference>
<evidence type="ECO:0000259" key="3">
    <source>
        <dbReference type="PROSITE" id="PS51462"/>
    </source>
</evidence>
<name>A0A369B6C0_9FIRM</name>
<keyword evidence="2" id="KW-0378">Hydrolase</keyword>
<dbReference type="GO" id="GO:0016787">
    <property type="term" value="F:hydrolase activity"/>
    <property type="evidence" value="ECO:0007669"/>
    <property type="project" value="UniProtKB-KW"/>
</dbReference>
<dbReference type="Pfam" id="PF00293">
    <property type="entry name" value="NUDIX"/>
    <property type="match status" value="1"/>
</dbReference>
<proteinExistence type="predicted"/>